<feature type="compositionally biased region" description="Basic residues" evidence="1">
    <location>
        <begin position="1"/>
        <end position="22"/>
    </location>
</feature>
<feature type="region of interest" description="Disordered" evidence="1">
    <location>
        <begin position="109"/>
        <end position="157"/>
    </location>
</feature>
<feature type="region of interest" description="Disordered" evidence="1">
    <location>
        <begin position="1"/>
        <end position="76"/>
    </location>
</feature>
<feature type="compositionally biased region" description="Basic residues" evidence="1">
    <location>
        <begin position="146"/>
        <end position="157"/>
    </location>
</feature>
<sequence>MSWKRRRRRRRRKRRRKRKRRMNVGEGREDDTLSPHPPPLTVSREHAARSLTGGIPPTETCSGHGRSLKPPIRPERCNSTHVLPLFAAENASPSSRHFLTTHRGRERRHLATSVSACSPPLPAPAALPDARGHQVVTGPPRQAIKASRRERARRPRC</sequence>
<comment type="caution">
    <text evidence="2">The sequence shown here is derived from an EMBL/GenBank/DDBJ whole genome shotgun (WGS) entry which is preliminary data.</text>
</comment>
<dbReference type="Proteomes" id="UP001153269">
    <property type="component" value="Unassembled WGS sequence"/>
</dbReference>
<name>A0A9N7U8U9_PLEPL</name>
<organism evidence="2 3">
    <name type="scientific">Pleuronectes platessa</name>
    <name type="common">European plaice</name>
    <dbReference type="NCBI Taxonomy" id="8262"/>
    <lineage>
        <taxon>Eukaryota</taxon>
        <taxon>Metazoa</taxon>
        <taxon>Chordata</taxon>
        <taxon>Craniata</taxon>
        <taxon>Vertebrata</taxon>
        <taxon>Euteleostomi</taxon>
        <taxon>Actinopterygii</taxon>
        <taxon>Neopterygii</taxon>
        <taxon>Teleostei</taxon>
        <taxon>Neoteleostei</taxon>
        <taxon>Acanthomorphata</taxon>
        <taxon>Carangaria</taxon>
        <taxon>Pleuronectiformes</taxon>
        <taxon>Pleuronectoidei</taxon>
        <taxon>Pleuronectidae</taxon>
        <taxon>Pleuronectes</taxon>
    </lineage>
</organism>
<keyword evidence="3" id="KW-1185">Reference proteome</keyword>
<accession>A0A9N7U8U9</accession>
<dbReference type="AlphaFoldDB" id="A0A9N7U8U9"/>
<evidence type="ECO:0000313" key="3">
    <source>
        <dbReference type="Proteomes" id="UP001153269"/>
    </source>
</evidence>
<dbReference type="EMBL" id="CADEAL010000940">
    <property type="protein sequence ID" value="CAB1427088.1"/>
    <property type="molecule type" value="Genomic_DNA"/>
</dbReference>
<proteinExistence type="predicted"/>
<evidence type="ECO:0000313" key="2">
    <source>
        <dbReference type="EMBL" id="CAB1427088.1"/>
    </source>
</evidence>
<gene>
    <name evidence="2" type="ORF">PLEPLA_LOCUS15026</name>
</gene>
<evidence type="ECO:0000256" key="1">
    <source>
        <dbReference type="SAM" id="MobiDB-lite"/>
    </source>
</evidence>
<reference evidence="2" key="1">
    <citation type="submission" date="2020-03" db="EMBL/GenBank/DDBJ databases">
        <authorList>
            <person name="Weist P."/>
        </authorList>
    </citation>
    <scope>NUCLEOTIDE SEQUENCE</scope>
</reference>
<protein>
    <submittedName>
        <fullName evidence="2">Uncharacterized protein</fullName>
    </submittedName>
</protein>